<organism evidence="1 2">
    <name type="scientific">Dryococelus australis</name>
    <dbReference type="NCBI Taxonomy" id="614101"/>
    <lineage>
        <taxon>Eukaryota</taxon>
        <taxon>Metazoa</taxon>
        <taxon>Ecdysozoa</taxon>
        <taxon>Arthropoda</taxon>
        <taxon>Hexapoda</taxon>
        <taxon>Insecta</taxon>
        <taxon>Pterygota</taxon>
        <taxon>Neoptera</taxon>
        <taxon>Polyneoptera</taxon>
        <taxon>Phasmatodea</taxon>
        <taxon>Verophasmatodea</taxon>
        <taxon>Anareolatae</taxon>
        <taxon>Phasmatidae</taxon>
        <taxon>Eurycanthinae</taxon>
        <taxon>Dryococelus</taxon>
    </lineage>
</organism>
<keyword evidence="2" id="KW-1185">Reference proteome</keyword>
<proteinExistence type="predicted"/>
<gene>
    <name evidence="1" type="ORF">PR048_018487</name>
</gene>
<sequence>MEYISFSGAGKIYLLSSDHTCHICNSRTFFLHASNAENLPANDSTQKRLNSLCILHVYGKLTDDLNIEKLI</sequence>
<name>A0ABQ9HCK7_9NEOP</name>
<dbReference type="EMBL" id="JARBHB010000006">
    <property type="protein sequence ID" value="KAJ8881999.1"/>
    <property type="molecule type" value="Genomic_DNA"/>
</dbReference>
<evidence type="ECO:0000313" key="1">
    <source>
        <dbReference type="EMBL" id="KAJ8881999.1"/>
    </source>
</evidence>
<reference evidence="1 2" key="1">
    <citation type="submission" date="2023-02" db="EMBL/GenBank/DDBJ databases">
        <title>LHISI_Scaffold_Assembly.</title>
        <authorList>
            <person name="Stuart O.P."/>
            <person name="Cleave R."/>
            <person name="Magrath M.J.L."/>
            <person name="Mikheyev A.S."/>
        </authorList>
    </citation>
    <scope>NUCLEOTIDE SEQUENCE [LARGE SCALE GENOMIC DNA]</scope>
    <source>
        <strain evidence="1">Daus_M_001</strain>
        <tissue evidence="1">Leg muscle</tissue>
    </source>
</reference>
<protein>
    <submittedName>
        <fullName evidence="1">Uncharacterized protein</fullName>
    </submittedName>
</protein>
<comment type="caution">
    <text evidence="1">The sequence shown here is derived from an EMBL/GenBank/DDBJ whole genome shotgun (WGS) entry which is preliminary data.</text>
</comment>
<accession>A0ABQ9HCK7</accession>
<evidence type="ECO:0000313" key="2">
    <source>
        <dbReference type="Proteomes" id="UP001159363"/>
    </source>
</evidence>
<dbReference type="Proteomes" id="UP001159363">
    <property type="component" value="Chromosome 5"/>
</dbReference>